<protein>
    <submittedName>
        <fullName evidence="3">Predicted DNA-binding protein, contains Ribbon-helix-helix (RHH) domain</fullName>
    </submittedName>
</protein>
<dbReference type="OrthoDB" id="5458732at2"/>
<keyword evidence="4" id="KW-1185">Reference proteome</keyword>
<accession>A0A212R8J5</accession>
<gene>
    <name evidence="3" type="ORF">SAMN06265338_10342</name>
</gene>
<dbReference type="GO" id="GO:0003677">
    <property type="term" value="F:DNA binding"/>
    <property type="evidence" value="ECO:0007669"/>
    <property type="project" value="UniProtKB-KW"/>
</dbReference>
<dbReference type="InterPro" id="IPR038268">
    <property type="entry name" value="RHH_sf"/>
</dbReference>
<dbReference type="Pfam" id="PF13467">
    <property type="entry name" value="RHH_4"/>
    <property type="match status" value="1"/>
</dbReference>
<keyword evidence="3" id="KW-0238">DNA-binding</keyword>
<dbReference type="Gene3D" id="1.10.3990.20">
    <property type="entry name" value="protein bp1543"/>
    <property type="match status" value="1"/>
</dbReference>
<proteinExistence type="predicted"/>
<evidence type="ECO:0000256" key="1">
    <source>
        <dbReference type="SAM" id="MobiDB-lite"/>
    </source>
</evidence>
<reference evidence="4" key="1">
    <citation type="submission" date="2017-06" db="EMBL/GenBank/DDBJ databases">
        <authorList>
            <person name="Varghese N."/>
            <person name="Submissions S."/>
        </authorList>
    </citation>
    <scope>NUCLEOTIDE SEQUENCE [LARGE SCALE GENOMIC DNA]</scope>
    <source>
        <strain evidence="4">DSM 137</strain>
    </source>
</reference>
<evidence type="ECO:0000259" key="2">
    <source>
        <dbReference type="Pfam" id="PF13467"/>
    </source>
</evidence>
<evidence type="ECO:0000313" key="3">
    <source>
        <dbReference type="EMBL" id="SNB68343.1"/>
    </source>
</evidence>
<name>A0A212R8J5_RHOAC</name>
<dbReference type="AlphaFoldDB" id="A0A212R8J5"/>
<organism evidence="3 4">
    <name type="scientific">Rhodoblastus acidophilus</name>
    <name type="common">Rhodopseudomonas acidophila</name>
    <dbReference type="NCBI Taxonomy" id="1074"/>
    <lineage>
        <taxon>Bacteria</taxon>
        <taxon>Pseudomonadati</taxon>
        <taxon>Pseudomonadota</taxon>
        <taxon>Alphaproteobacteria</taxon>
        <taxon>Hyphomicrobiales</taxon>
        <taxon>Rhodoblastaceae</taxon>
        <taxon>Rhodoblastus</taxon>
    </lineage>
</organism>
<dbReference type="Proteomes" id="UP000198418">
    <property type="component" value="Unassembled WGS sequence"/>
</dbReference>
<sequence length="143" mass="15860">MCQLFIKADPELWRSKLRSARLRGFSTSVRLETIYWRLLQEIAARDGLSVNEILARLYDELLETQGEVENFASFLRVCCARYLMLQRDGDIPADPAQPIAGLDAPAILAREKARLGGADGWGQTEAPPPYFSAGPGSPRVRPG</sequence>
<dbReference type="EMBL" id="FYDG01000003">
    <property type="protein sequence ID" value="SNB68343.1"/>
    <property type="molecule type" value="Genomic_DNA"/>
</dbReference>
<dbReference type="InterPro" id="IPR027373">
    <property type="entry name" value="RHH_dom"/>
</dbReference>
<feature type="domain" description="Ribbon-helix-helix" evidence="2">
    <location>
        <begin position="17"/>
        <end position="83"/>
    </location>
</feature>
<evidence type="ECO:0000313" key="4">
    <source>
        <dbReference type="Proteomes" id="UP000198418"/>
    </source>
</evidence>
<dbReference type="RefSeq" id="WP_088520179.1">
    <property type="nucleotide sequence ID" value="NZ_FYDG01000003.1"/>
</dbReference>
<feature type="region of interest" description="Disordered" evidence="1">
    <location>
        <begin position="118"/>
        <end position="143"/>
    </location>
</feature>